<feature type="transmembrane region" description="Helical" evidence="1">
    <location>
        <begin position="155"/>
        <end position="176"/>
    </location>
</feature>
<feature type="binding site" evidence="1">
    <location>
        <position position="106"/>
    </location>
    <ligand>
        <name>Fe cation</name>
        <dbReference type="ChEBI" id="CHEBI:24875"/>
    </ligand>
</feature>
<feature type="binding site" evidence="1">
    <location>
        <position position="50"/>
    </location>
    <ligand>
        <name>Fe cation</name>
        <dbReference type="ChEBI" id="CHEBI:24875"/>
    </ligand>
</feature>
<keyword evidence="1" id="KW-1003">Cell membrane</keyword>
<feature type="transmembrane region" description="Helical" evidence="1">
    <location>
        <begin position="12"/>
        <end position="29"/>
    </location>
</feature>
<dbReference type="RefSeq" id="WP_153719241.1">
    <property type="nucleotide sequence ID" value="NZ_WJPP01000003.1"/>
</dbReference>
<dbReference type="Pfam" id="PF15461">
    <property type="entry name" value="BCD"/>
    <property type="match status" value="1"/>
</dbReference>
<comment type="subcellular location">
    <subcellularLocation>
        <location evidence="1">Cell membrane</location>
        <topology evidence="1">Multi-pass membrane protein</topology>
    </subcellularLocation>
</comment>
<dbReference type="GO" id="GO:0005886">
    <property type="term" value="C:plasma membrane"/>
    <property type="evidence" value="ECO:0007669"/>
    <property type="project" value="UniProtKB-SubCell"/>
</dbReference>
<dbReference type="GO" id="GO:0005506">
    <property type="term" value="F:iron ion binding"/>
    <property type="evidence" value="ECO:0007669"/>
    <property type="project" value="UniProtKB-UniRule"/>
</dbReference>
<organism evidence="2 3">
    <name type="scientific">Spiribacter salilacus</name>
    <dbReference type="NCBI Taxonomy" id="2664894"/>
    <lineage>
        <taxon>Bacteria</taxon>
        <taxon>Pseudomonadati</taxon>
        <taxon>Pseudomonadota</taxon>
        <taxon>Gammaproteobacteria</taxon>
        <taxon>Chromatiales</taxon>
        <taxon>Ectothiorhodospiraceae</taxon>
        <taxon>Spiribacter</taxon>
    </lineage>
</organism>
<feature type="transmembrane region" description="Helical" evidence="1">
    <location>
        <begin position="188"/>
        <end position="211"/>
    </location>
</feature>
<keyword evidence="1" id="KW-0560">Oxidoreductase</keyword>
<comment type="cofactor">
    <cofactor evidence="1">
        <name>Fe(2+)</name>
        <dbReference type="ChEBI" id="CHEBI:29033"/>
    </cofactor>
</comment>
<feature type="binding site" evidence="1">
    <location>
        <position position="211"/>
    </location>
    <ligand>
        <name>Fe cation</name>
        <dbReference type="ChEBI" id="CHEBI:24875"/>
    </ligand>
</feature>
<keyword evidence="1" id="KW-0472">Membrane</keyword>
<keyword evidence="1" id="KW-0812">Transmembrane</keyword>
<comment type="catalytic activity">
    <reaction evidence="1">
        <text>all-trans-beta-carotene + O2 = 2 all-trans-retinal</text>
        <dbReference type="Rhea" id="RHEA:32887"/>
        <dbReference type="ChEBI" id="CHEBI:15379"/>
        <dbReference type="ChEBI" id="CHEBI:17579"/>
        <dbReference type="ChEBI" id="CHEBI:17898"/>
        <dbReference type="EC" id="1.13.11.63"/>
    </reaction>
</comment>
<feature type="transmembrane region" description="Helical" evidence="1">
    <location>
        <begin position="232"/>
        <end position="255"/>
    </location>
</feature>
<dbReference type="AlphaFoldDB" id="A0A6N7QP60"/>
<dbReference type="NCBIfam" id="TIGR03753">
    <property type="entry name" value="blh_monoox"/>
    <property type="match status" value="1"/>
</dbReference>
<proteinExistence type="inferred from homology"/>
<comment type="similarity">
    <text evidence="1">Belongs to the Brp/Blh beta-carotene diooxygenase family.</text>
</comment>
<protein>
    <recommendedName>
        <fullName evidence="1">Probable beta-carotene 15,15'-dioxygenase</fullName>
        <ecNumber evidence="1">1.13.11.63</ecNumber>
    </recommendedName>
</protein>
<name>A0A6N7QP60_9GAMM</name>
<dbReference type="InterPro" id="IPR022270">
    <property type="entry name" value="Blh_diox"/>
</dbReference>
<accession>A0A6N7QP60</accession>
<dbReference type="EMBL" id="WJPP01000003">
    <property type="protein sequence ID" value="MRH78171.1"/>
    <property type="molecule type" value="Genomic_DNA"/>
</dbReference>
<evidence type="ECO:0000313" key="2">
    <source>
        <dbReference type="EMBL" id="MRH78171.1"/>
    </source>
</evidence>
<keyword evidence="3" id="KW-1185">Reference proteome</keyword>
<dbReference type="GO" id="GO:0004497">
    <property type="term" value="F:monooxygenase activity"/>
    <property type="evidence" value="ECO:0007669"/>
    <property type="project" value="UniProtKB-KW"/>
</dbReference>
<evidence type="ECO:0000313" key="3">
    <source>
        <dbReference type="Proteomes" id="UP000433788"/>
    </source>
</evidence>
<dbReference type="HAMAP" id="MF_02093">
    <property type="entry name" value="Beta_carotene_diox"/>
    <property type="match status" value="1"/>
</dbReference>
<dbReference type="GO" id="GO:0003834">
    <property type="term" value="F:beta-carotene 15,15'-dioxygenase activity"/>
    <property type="evidence" value="ECO:0007669"/>
    <property type="project" value="UniProtKB-EC"/>
</dbReference>
<evidence type="ECO:0000256" key="1">
    <source>
        <dbReference type="HAMAP-Rule" id="MF_02093"/>
    </source>
</evidence>
<dbReference type="Proteomes" id="UP000433788">
    <property type="component" value="Unassembled WGS sequence"/>
</dbReference>
<feature type="transmembrane region" description="Helical" evidence="1">
    <location>
        <begin position="70"/>
        <end position="103"/>
    </location>
</feature>
<feature type="binding site" evidence="1">
    <location>
        <position position="215"/>
    </location>
    <ligand>
        <name>Fe cation</name>
        <dbReference type="ChEBI" id="CHEBI:24875"/>
    </ligand>
</feature>
<keyword evidence="2" id="KW-0503">Monooxygenase</keyword>
<reference evidence="2 3" key="1">
    <citation type="submission" date="2019-11" db="EMBL/GenBank/DDBJ databases">
        <authorList>
            <person name="Zhang X.Y."/>
        </authorList>
    </citation>
    <scope>NUCLEOTIDE SEQUENCE [LARGE SCALE GENOMIC DNA]</scope>
    <source>
        <strain evidence="2 3">C176</strain>
    </source>
</reference>
<gene>
    <name evidence="2" type="ORF">GH984_05570</name>
</gene>
<feature type="transmembrane region" description="Helical" evidence="1">
    <location>
        <begin position="123"/>
        <end position="143"/>
    </location>
</feature>
<keyword evidence="1" id="KW-1133">Transmembrane helix</keyword>
<sequence>MNTSATSTRPPAQHLFLFGLALALGLAAVPGEATLYLALAIAVAILGLPHGSFDTLVAKKELSLHSLPRLAAFIVAYLFIGALVVLLWVQAPTTALAAFLLYSALHFGDDVAPRLGRLGGLGYGLWLLSLPLALQPAAVEPIFNALGAMHTGPLLTAAPFTLAIGGALLTLGLWRAPNRALSDWRDPLLFIAAAWVLHPLAYFIAYFCFLHSPRHLLLVARDLELTTWRERFKALAPTTLATYGLVAACAPLLLSLPTDDILLRLVFITLAALTVPHMLLEMLASPRRSLP</sequence>
<dbReference type="GO" id="GO:0010436">
    <property type="term" value="F:carotenoid dioxygenase activity"/>
    <property type="evidence" value="ECO:0007669"/>
    <property type="project" value="UniProtKB-UniRule"/>
</dbReference>
<keyword evidence="1" id="KW-0223">Dioxygenase</keyword>
<comment type="function">
    <text evidence="1">Catalyzes the cleavage of beta-carotene at its central double bond (15,15') to yield two molecules of all-trans-retinal.</text>
</comment>
<dbReference type="GO" id="GO:0016121">
    <property type="term" value="P:carotene catabolic process"/>
    <property type="evidence" value="ECO:0007669"/>
    <property type="project" value="UniProtKB-UniRule"/>
</dbReference>
<keyword evidence="1" id="KW-0408">Iron</keyword>
<feature type="transmembrane region" description="Helical" evidence="1">
    <location>
        <begin position="35"/>
        <end position="58"/>
    </location>
</feature>
<dbReference type="EC" id="1.13.11.63" evidence="1"/>
<keyword evidence="1" id="KW-0479">Metal-binding</keyword>
<feature type="transmembrane region" description="Helical" evidence="1">
    <location>
        <begin position="261"/>
        <end position="280"/>
    </location>
</feature>
<comment type="caution">
    <text evidence="2">The sequence shown here is derived from an EMBL/GenBank/DDBJ whole genome shotgun (WGS) entry which is preliminary data.</text>
</comment>